<proteinExistence type="predicted"/>
<reference evidence="1 2" key="1">
    <citation type="submission" date="2016-04" db="EMBL/GenBank/DDBJ databases">
        <authorList>
            <person name="Evans L.H."/>
            <person name="Alamgir A."/>
            <person name="Owens N."/>
            <person name="Weber N.D."/>
            <person name="Virtaneva K."/>
            <person name="Barbian K."/>
            <person name="Babar A."/>
            <person name="Rosenke K."/>
        </authorList>
    </citation>
    <scope>NUCLEOTIDE SEQUENCE [LARGE SCALE GENOMIC DNA]</scope>
    <source>
        <strain evidence="2">S5(T) (JCM 30642 \VKM B-2941)</strain>
    </source>
</reference>
<dbReference type="AlphaFoldDB" id="A0A1N5TN19"/>
<accession>A0A1N5TN19</accession>
<sequence>MIRHKDINQPSLFDFSGKNERGGYDNITHDTSILTARIKQPKLSNGTEKMEILSLQAMKYCSRFESCSAPKCPLDILIKARSEVDGDPKCEMARATRHKHWEAMPENLRNELPFQGYFEVELKRMNAARERWESLPDDQKVIIKERLRNLREGRSQ</sequence>
<evidence type="ECO:0000313" key="1">
    <source>
        <dbReference type="EMBL" id="SIM49455.1"/>
    </source>
</evidence>
<name>A0A1N5TN19_9ARCH</name>
<dbReference type="GeneID" id="41587907"/>
<protein>
    <submittedName>
        <fullName evidence="1">Uncharacterized protein</fullName>
    </submittedName>
</protein>
<dbReference type="EMBL" id="LT671858">
    <property type="protein sequence ID" value="SIM49455.1"/>
    <property type="molecule type" value="Genomic_DNA"/>
</dbReference>
<gene>
    <name evidence="1" type="ORF">CSP5_0620</name>
</gene>
<dbReference type="RefSeq" id="WP_148689596.1">
    <property type="nucleotide sequence ID" value="NZ_LT671858.1"/>
</dbReference>
<evidence type="ECO:0000313" key="2">
    <source>
        <dbReference type="Proteomes" id="UP000195607"/>
    </source>
</evidence>
<dbReference type="Proteomes" id="UP000195607">
    <property type="component" value="Chromosome I"/>
</dbReference>
<organism evidence="1 2">
    <name type="scientific">Cuniculiplasma divulgatum</name>
    <dbReference type="NCBI Taxonomy" id="1673428"/>
    <lineage>
        <taxon>Archaea</taxon>
        <taxon>Methanobacteriati</taxon>
        <taxon>Thermoplasmatota</taxon>
        <taxon>Thermoplasmata</taxon>
        <taxon>Thermoplasmatales</taxon>
        <taxon>Cuniculiplasmataceae</taxon>
        <taxon>Cuniculiplasma</taxon>
    </lineage>
</organism>